<accession>A0A398CPA7</accession>
<evidence type="ECO:0000256" key="2">
    <source>
        <dbReference type="ARBA" id="ARBA00022801"/>
    </source>
</evidence>
<dbReference type="SUPFAM" id="SSF52499">
    <property type="entry name" value="Isochorismatase-like hydrolases"/>
    <property type="match status" value="1"/>
</dbReference>
<proteinExistence type="inferred from homology"/>
<keyword evidence="2" id="KW-0378">Hydrolase</keyword>
<dbReference type="OrthoDB" id="9785724at2"/>
<comment type="similarity">
    <text evidence="1">Belongs to the isochorismatase family.</text>
</comment>
<dbReference type="EMBL" id="QXJM01000039">
    <property type="protein sequence ID" value="RIE01737.1"/>
    <property type="molecule type" value="Genomic_DNA"/>
</dbReference>
<reference evidence="4 5" key="1">
    <citation type="submission" date="2018-09" db="EMBL/GenBank/DDBJ databases">
        <title>Cohnella cavernae sp. nov., isolated from a karst cave.</title>
        <authorList>
            <person name="Zhu H."/>
        </authorList>
    </citation>
    <scope>NUCLEOTIDE SEQUENCE [LARGE SCALE GENOMIC DNA]</scope>
    <source>
        <strain evidence="4 5">K2E09-144</strain>
    </source>
</reference>
<dbReference type="PANTHER" id="PTHR43540:SF6">
    <property type="entry name" value="ISOCHORISMATASE-LIKE DOMAIN-CONTAINING PROTEIN"/>
    <property type="match status" value="1"/>
</dbReference>
<dbReference type="Pfam" id="PF00857">
    <property type="entry name" value="Isochorismatase"/>
    <property type="match status" value="1"/>
</dbReference>
<gene>
    <name evidence="4" type="ORF">D3H35_13095</name>
</gene>
<keyword evidence="5" id="KW-1185">Reference proteome</keyword>
<organism evidence="4 5">
    <name type="scientific">Cohnella faecalis</name>
    <dbReference type="NCBI Taxonomy" id="2315694"/>
    <lineage>
        <taxon>Bacteria</taxon>
        <taxon>Bacillati</taxon>
        <taxon>Bacillota</taxon>
        <taxon>Bacilli</taxon>
        <taxon>Bacillales</taxon>
        <taxon>Paenibacillaceae</taxon>
        <taxon>Cohnella</taxon>
    </lineage>
</organism>
<sequence length="175" mass="20013">MKKALLIIDMQAMPFVWKSYGGKSLYQEARLIANTRLLIEKARKNASPIFYIMYTETTGPRSVDQPLWQIIDPIAPEPHDSLVIKYHADSFHETNLNALLRNHAIEGLVVCGIQTEYCVDTTVKSAYSHGYKVELASDCHSTYDSEEWTAEQIVLHHNNTLKHFASIVRSDEIQY</sequence>
<name>A0A398CPA7_9BACL</name>
<dbReference type="Proteomes" id="UP000266340">
    <property type="component" value="Unassembled WGS sequence"/>
</dbReference>
<feature type="domain" description="Isochorismatase-like" evidence="3">
    <location>
        <begin position="4"/>
        <end position="150"/>
    </location>
</feature>
<dbReference type="PANTHER" id="PTHR43540">
    <property type="entry name" value="PEROXYUREIDOACRYLATE/UREIDOACRYLATE AMIDOHYDROLASE-RELATED"/>
    <property type="match status" value="1"/>
</dbReference>
<protein>
    <submittedName>
        <fullName evidence="4">Isochorismatase family protein</fullName>
    </submittedName>
</protein>
<dbReference type="Gene3D" id="3.40.50.850">
    <property type="entry name" value="Isochorismatase-like"/>
    <property type="match status" value="1"/>
</dbReference>
<evidence type="ECO:0000313" key="4">
    <source>
        <dbReference type="EMBL" id="RIE01737.1"/>
    </source>
</evidence>
<evidence type="ECO:0000313" key="5">
    <source>
        <dbReference type="Proteomes" id="UP000266340"/>
    </source>
</evidence>
<dbReference type="GO" id="GO:0016787">
    <property type="term" value="F:hydrolase activity"/>
    <property type="evidence" value="ECO:0007669"/>
    <property type="project" value="UniProtKB-KW"/>
</dbReference>
<dbReference type="InterPro" id="IPR050272">
    <property type="entry name" value="Isochorismatase-like_hydrls"/>
</dbReference>
<evidence type="ECO:0000259" key="3">
    <source>
        <dbReference type="Pfam" id="PF00857"/>
    </source>
</evidence>
<comment type="caution">
    <text evidence="4">The sequence shown here is derived from an EMBL/GenBank/DDBJ whole genome shotgun (WGS) entry which is preliminary data.</text>
</comment>
<dbReference type="InterPro" id="IPR000868">
    <property type="entry name" value="Isochorismatase-like_dom"/>
</dbReference>
<dbReference type="RefSeq" id="WP_119149800.1">
    <property type="nucleotide sequence ID" value="NZ_JBHSOV010000032.1"/>
</dbReference>
<evidence type="ECO:0000256" key="1">
    <source>
        <dbReference type="ARBA" id="ARBA00006336"/>
    </source>
</evidence>
<dbReference type="InterPro" id="IPR036380">
    <property type="entry name" value="Isochorismatase-like_sf"/>
</dbReference>
<dbReference type="AlphaFoldDB" id="A0A398CPA7"/>